<accession>A0A1Q9DU15</accession>
<comment type="caution">
    <text evidence="2">The sequence shown here is derived from an EMBL/GenBank/DDBJ whole genome shotgun (WGS) entry which is preliminary data.</text>
</comment>
<dbReference type="Proteomes" id="UP000186817">
    <property type="component" value="Unassembled WGS sequence"/>
</dbReference>
<sequence>MKSGVSCNMLQRQELSSLEVAPMLLALRLDFAAQRRCLAEQTCQGPSASKNQVLSFSPSDRPRSDLLKGEKCVVEASDAGGCGELWFYGLAFNLQFRSILQRKLYAMPRNEAGQQEFEKDMDKFAPRFVQSLRATLNFYIWLMMLMAMIVMTTVGVGVVVTIMLLALVAMSARMRPEGICQDEAEFLYLLLSILLDVALIACEQLLVLTACLGV</sequence>
<evidence type="ECO:0000256" key="1">
    <source>
        <dbReference type="SAM" id="Phobius"/>
    </source>
</evidence>
<keyword evidence="1" id="KW-0812">Transmembrane</keyword>
<name>A0A1Q9DU15_SYMMI</name>
<keyword evidence="1" id="KW-0472">Membrane</keyword>
<dbReference type="OrthoDB" id="10464742at2759"/>
<reference evidence="2 3" key="1">
    <citation type="submission" date="2016-02" db="EMBL/GenBank/DDBJ databases">
        <title>Genome analysis of coral dinoflagellate symbionts highlights evolutionary adaptations to a symbiotic lifestyle.</title>
        <authorList>
            <person name="Aranda M."/>
            <person name="Li Y."/>
            <person name="Liew Y.J."/>
            <person name="Baumgarten S."/>
            <person name="Simakov O."/>
            <person name="Wilson M."/>
            <person name="Piel J."/>
            <person name="Ashoor H."/>
            <person name="Bougouffa S."/>
            <person name="Bajic V.B."/>
            <person name="Ryu T."/>
            <person name="Ravasi T."/>
            <person name="Bayer T."/>
            <person name="Micklem G."/>
            <person name="Kim H."/>
            <person name="Bhak J."/>
            <person name="Lajeunesse T.C."/>
            <person name="Voolstra C.R."/>
        </authorList>
    </citation>
    <scope>NUCLEOTIDE SEQUENCE [LARGE SCALE GENOMIC DNA]</scope>
    <source>
        <strain evidence="2 3">CCMP2467</strain>
    </source>
</reference>
<dbReference type="EMBL" id="LSRX01000389">
    <property type="protein sequence ID" value="OLP98659.1"/>
    <property type="molecule type" value="Genomic_DNA"/>
</dbReference>
<evidence type="ECO:0000313" key="2">
    <source>
        <dbReference type="EMBL" id="OLP98659.1"/>
    </source>
</evidence>
<proteinExistence type="predicted"/>
<organism evidence="2 3">
    <name type="scientific">Symbiodinium microadriaticum</name>
    <name type="common">Dinoflagellate</name>
    <name type="synonym">Zooxanthella microadriatica</name>
    <dbReference type="NCBI Taxonomy" id="2951"/>
    <lineage>
        <taxon>Eukaryota</taxon>
        <taxon>Sar</taxon>
        <taxon>Alveolata</taxon>
        <taxon>Dinophyceae</taxon>
        <taxon>Suessiales</taxon>
        <taxon>Symbiodiniaceae</taxon>
        <taxon>Symbiodinium</taxon>
    </lineage>
</organism>
<feature type="transmembrane region" description="Helical" evidence="1">
    <location>
        <begin position="186"/>
        <end position="208"/>
    </location>
</feature>
<keyword evidence="3" id="KW-1185">Reference proteome</keyword>
<evidence type="ECO:0000313" key="3">
    <source>
        <dbReference type="Proteomes" id="UP000186817"/>
    </source>
</evidence>
<feature type="transmembrane region" description="Helical" evidence="1">
    <location>
        <begin position="138"/>
        <end position="165"/>
    </location>
</feature>
<dbReference type="AlphaFoldDB" id="A0A1Q9DU15"/>
<gene>
    <name evidence="2" type="ORF">AK812_SmicGene18843</name>
</gene>
<protein>
    <submittedName>
        <fullName evidence="2">Uncharacterized protein</fullName>
    </submittedName>
</protein>
<keyword evidence="1" id="KW-1133">Transmembrane helix</keyword>